<dbReference type="GO" id="GO:0008270">
    <property type="term" value="F:zinc ion binding"/>
    <property type="evidence" value="ECO:0007669"/>
    <property type="project" value="UniProtKB-UniRule"/>
</dbReference>
<evidence type="ECO:0000256" key="7">
    <source>
        <dbReference type="HAMAP-Rule" id="MF_01322"/>
    </source>
</evidence>
<proteinExistence type="inferred from homology"/>
<dbReference type="PANTHER" id="PTHR19376">
    <property type="entry name" value="DNA-DIRECTED RNA POLYMERASE"/>
    <property type="match status" value="1"/>
</dbReference>
<feature type="compositionally biased region" description="Pro residues" evidence="9">
    <location>
        <begin position="1455"/>
        <end position="1486"/>
    </location>
</feature>
<feature type="binding site" evidence="7">
    <location>
        <position position="883"/>
    </location>
    <ligand>
        <name>Zn(2+)</name>
        <dbReference type="ChEBI" id="CHEBI:29105"/>
        <label>2</label>
    </ligand>
</feature>
<dbReference type="RefSeq" id="WP_145063738.1">
    <property type="nucleotide sequence ID" value="NZ_CP036263.1"/>
</dbReference>
<dbReference type="InterPro" id="IPR006592">
    <property type="entry name" value="RNA_pol_N"/>
</dbReference>
<feature type="binding site" evidence="7">
    <location>
        <position position="83"/>
    </location>
    <ligand>
        <name>Zn(2+)</name>
        <dbReference type="ChEBI" id="CHEBI:29105"/>
        <label>1</label>
    </ligand>
</feature>
<dbReference type="EMBL" id="CP036263">
    <property type="protein sequence ID" value="QDT01541.1"/>
    <property type="molecule type" value="Genomic_DNA"/>
</dbReference>
<keyword evidence="4 7" id="KW-0479">Metal-binding</keyword>
<dbReference type="Gene3D" id="2.40.50.100">
    <property type="match status" value="3"/>
</dbReference>
<keyword evidence="3 7" id="KW-0548">Nucleotidyltransferase</keyword>
<feature type="binding site" evidence="7">
    <location>
        <position position="86"/>
    </location>
    <ligand>
        <name>Zn(2+)</name>
        <dbReference type="ChEBI" id="CHEBI:29105"/>
        <label>1</label>
    </ligand>
</feature>
<feature type="compositionally biased region" description="Polar residues" evidence="9">
    <location>
        <begin position="1421"/>
        <end position="1432"/>
    </location>
</feature>
<dbReference type="HAMAP" id="MF_01322">
    <property type="entry name" value="RNApol_bact_RpoC"/>
    <property type="match status" value="1"/>
</dbReference>
<dbReference type="EC" id="2.7.7.6" evidence="7"/>
<evidence type="ECO:0000256" key="3">
    <source>
        <dbReference type="ARBA" id="ARBA00022695"/>
    </source>
</evidence>
<dbReference type="Gene3D" id="2.40.40.20">
    <property type="match status" value="1"/>
</dbReference>
<reference evidence="11 12" key="1">
    <citation type="submission" date="2019-02" db="EMBL/GenBank/DDBJ databases">
        <title>Deep-cultivation of Planctomycetes and their phenomic and genomic characterization uncovers novel biology.</title>
        <authorList>
            <person name="Wiegand S."/>
            <person name="Jogler M."/>
            <person name="Boedeker C."/>
            <person name="Pinto D."/>
            <person name="Vollmers J."/>
            <person name="Rivas-Marin E."/>
            <person name="Kohn T."/>
            <person name="Peeters S.H."/>
            <person name="Heuer A."/>
            <person name="Rast P."/>
            <person name="Oberbeckmann S."/>
            <person name="Bunk B."/>
            <person name="Jeske O."/>
            <person name="Meyerdierks A."/>
            <person name="Storesund J.E."/>
            <person name="Kallscheuer N."/>
            <person name="Luecker S."/>
            <person name="Lage O.M."/>
            <person name="Pohl T."/>
            <person name="Merkel B.J."/>
            <person name="Hornburger P."/>
            <person name="Mueller R.-W."/>
            <person name="Bruemmer F."/>
            <person name="Labrenz M."/>
            <person name="Spormann A.M."/>
            <person name="Op den Camp H."/>
            <person name="Overmann J."/>
            <person name="Amann R."/>
            <person name="Jetten M.S.M."/>
            <person name="Mascher T."/>
            <person name="Medema M.H."/>
            <person name="Devos D.P."/>
            <person name="Kaster A.-K."/>
            <person name="Ovreas L."/>
            <person name="Rohde M."/>
            <person name="Galperin M.Y."/>
            <person name="Jogler C."/>
        </authorList>
    </citation>
    <scope>NUCLEOTIDE SEQUENCE [LARGE SCALE GENOMIC DNA]</scope>
    <source>
        <strain evidence="11 12">HG15A2</strain>
    </source>
</reference>
<dbReference type="CDD" id="cd02655">
    <property type="entry name" value="RNAP_beta'_C"/>
    <property type="match status" value="1"/>
</dbReference>
<feature type="domain" description="RNA polymerase N-terminal" evidence="10">
    <location>
        <begin position="234"/>
        <end position="513"/>
    </location>
</feature>
<dbReference type="GO" id="GO:0006351">
    <property type="term" value="P:DNA-templated transcription"/>
    <property type="evidence" value="ECO:0007669"/>
    <property type="project" value="UniProtKB-UniRule"/>
</dbReference>
<dbReference type="InterPro" id="IPR044893">
    <property type="entry name" value="RNA_pol_Rpb1_clamp_domain"/>
</dbReference>
<feature type="binding site" evidence="7">
    <location>
        <position position="893"/>
    </location>
    <ligand>
        <name>Zn(2+)</name>
        <dbReference type="ChEBI" id="CHEBI:29105"/>
        <label>2</label>
    </ligand>
</feature>
<evidence type="ECO:0000256" key="6">
    <source>
        <dbReference type="ARBA" id="ARBA00048552"/>
    </source>
</evidence>
<protein>
    <recommendedName>
        <fullName evidence="7">DNA-directed RNA polymerase subunit beta'</fullName>
        <shortName evidence="7">RNAP subunit beta'</shortName>
        <ecNumber evidence="7">2.7.7.6</ecNumber>
    </recommendedName>
    <alternativeName>
        <fullName evidence="7">RNA polymerase subunit beta'</fullName>
    </alternativeName>
    <alternativeName>
        <fullName evidence="7">Transcriptase subunit beta'</fullName>
    </alternativeName>
</protein>
<dbReference type="Gene3D" id="1.10.132.30">
    <property type="match status" value="1"/>
</dbReference>
<dbReference type="Pfam" id="PF00623">
    <property type="entry name" value="RNA_pol_Rpb1_2"/>
    <property type="match status" value="1"/>
</dbReference>
<comment type="similarity">
    <text evidence="7 8">Belongs to the RNA polymerase beta' chain family.</text>
</comment>
<evidence type="ECO:0000256" key="8">
    <source>
        <dbReference type="RuleBase" id="RU004279"/>
    </source>
</evidence>
<dbReference type="Gene3D" id="4.10.860.120">
    <property type="entry name" value="RNA polymerase II, clamp domain"/>
    <property type="match status" value="1"/>
</dbReference>
<dbReference type="Gene3D" id="1.10.40.90">
    <property type="match status" value="1"/>
</dbReference>
<feature type="binding site" evidence="7">
    <location>
        <position position="68"/>
    </location>
    <ligand>
        <name>Zn(2+)</name>
        <dbReference type="ChEBI" id="CHEBI:29105"/>
        <label>1</label>
    </ligand>
</feature>
<dbReference type="InterPro" id="IPR007080">
    <property type="entry name" value="RNA_pol_Rpb1_1"/>
</dbReference>
<feature type="binding site" evidence="7">
    <location>
        <position position="461"/>
    </location>
    <ligand>
        <name>Mg(2+)</name>
        <dbReference type="ChEBI" id="CHEBI:18420"/>
    </ligand>
</feature>
<dbReference type="InterPro" id="IPR007081">
    <property type="entry name" value="RNA_pol_Rpb1_5"/>
</dbReference>
<evidence type="ECO:0000256" key="2">
    <source>
        <dbReference type="ARBA" id="ARBA00022679"/>
    </source>
</evidence>
<dbReference type="GO" id="GO:0003677">
    <property type="term" value="F:DNA binding"/>
    <property type="evidence" value="ECO:0007669"/>
    <property type="project" value="UniProtKB-UniRule"/>
</dbReference>
<dbReference type="InterPro" id="IPR007066">
    <property type="entry name" value="RNA_pol_Rpb1_3"/>
</dbReference>
<evidence type="ECO:0000313" key="11">
    <source>
        <dbReference type="EMBL" id="QDT01541.1"/>
    </source>
</evidence>
<evidence type="ECO:0000256" key="9">
    <source>
        <dbReference type="SAM" id="MobiDB-lite"/>
    </source>
</evidence>
<dbReference type="Pfam" id="PF04983">
    <property type="entry name" value="RNA_pol_Rpb1_3"/>
    <property type="match status" value="1"/>
</dbReference>
<dbReference type="Proteomes" id="UP000319852">
    <property type="component" value="Chromosome"/>
</dbReference>
<dbReference type="SMART" id="SM00663">
    <property type="entry name" value="RPOLA_N"/>
    <property type="match status" value="1"/>
</dbReference>
<comment type="function">
    <text evidence="7 8">DNA-dependent RNA polymerase catalyzes the transcription of DNA into RNA using the four ribonucleoside triphosphates as substrates.</text>
</comment>
<dbReference type="CDD" id="cd01609">
    <property type="entry name" value="RNAP_beta'_N"/>
    <property type="match status" value="1"/>
</dbReference>
<feature type="binding site" evidence="7">
    <location>
        <position position="463"/>
    </location>
    <ligand>
        <name>Mg(2+)</name>
        <dbReference type="ChEBI" id="CHEBI:18420"/>
    </ligand>
</feature>
<accession>A0A517N324</accession>
<evidence type="ECO:0000259" key="10">
    <source>
        <dbReference type="SMART" id="SM00663"/>
    </source>
</evidence>
<evidence type="ECO:0000256" key="1">
    <source>
        <dbReference type="ARBA" id="ARBA00022478"/>
    </source>
</evidence>
<dbReference type="InterPro" id="IPR000722">
    <property type="entry name" value="RNA_pol_asu"/>
</dbReference>
<comment type="subunit">
    <text evidence="7">The RNAP catalytic core consists of 2 alpha, 1 beta, 1 beta' and 1 omega subunit. When a sigma factor is associated with the core the holoenzyme is formed, which can initiate transcription.</text>
</comment>
<name>A0A517N324_9BACT</name>
<comment type="catalytic activity">
    <reaction evidence="6 7 8">
        <text>RNA(n) + a ribonucleoside 5'-triphosphate = RNA(n+1) + diphosphate</text>
        <dbReference type="Rhea" id="RHEA:21248"/>
        <dbReference type="Rhea" id="RHEA-COMP:14527"/>
        <dbReference type="Rhea" id="RHEA-COMP:17342"/>
        <dbReference type="ChEBI" id="CHEBI:33019"/>
        <dbReference type="ChEBI" id="CHEBI:61557"/>
        <dbReference type="ChEBI" id="CHEBI:140395"/>
        <dbReference type="EC" id="2.7.7.6"/>
    </reaction>
</comment>
<dbReference type="Gene3D" id="1.10.150.390">
    <property type="match status" value="1"/>
</dbReference>
<dbReference type="InterPro" id="IPR045867">
    <property type="entry name" value="DNA-dir_RpoC_beta_prime"/>
</dbReference>
<dbReference type="InterPro" id="IPR042102">
    <property type="entry name" value="RNA_pol_Rpb1_3_sf"/>
</dbReference>
<keyword evidence="12" id="KW-1185">Reference proteome</keyword>
<keyword evidence="1 7" id="KW-0240">DNA-directed RNA polymerase</keyword>
<dbReference type="GO" id="GO:0000428">
    <property type="term" value="C:DNA-directed RNA polymerase complex"/>
    <property type="evidence" value="ECO:0007669"/>
    <property type="project" value="UniProtKB-KW"/>
</dbReference>
<dbReference type="GO" id="GO:0003899">
    <property type="term" value="F:DNA-directed RNA polymerase activity"/>
    <property type="evidence" value="ECO:0007669"/>
    <property type="project" value="UniProtKB-UniRule"/>
</dbReference>
<dbReference type="GO" id="GO:0000287">
    <property type="term" value="F:magnesium ion binding"/>
    <property type="evidence" value="ECO:0007669"/>
    <property type="project" value="UniProtKB-UniRule"/>
</dbReference>
<keyword evidence="7" id="KW-0460">Magnesium</keyword>
<evidence type="ECO:0000256" key="5">
    <source>
        <dbReference type="ARBA" id="ARBA00023163"/>
    </source>
</evidence>
<dbReference type="Pfam" id="PF04998">
    <property type="entry name" value="RNA_pol_Rpb1_5"/>
    <property type="match status" value="1"/>
</dbReference>
<keyword evidence="2 7" id="KW-0808">Transferase</keyword>
<dbReference type="PANTHER" id="PTHR19376:SF54">
    <property type="entry name" value="DNA-DIRECTED RNA POLYMERASE SUBUNIT BETA"/>
    <property type="match status" value="1"/>
</dbReference>
<dbReference type="SUPFAM" id="SSF64484">
    <property type="entry name" value="beta and beta-prime subunits of DNA dependent RNA-polymerase"/>
    <property type="match status" value="1"/>
</dbReference>
<feature type="binding site" evidence="7">
    <location>
        <position position="459"/>
    </location>
    <ligand>
        <name>Mg(2+)</name>
        <dbReference type="ChEBI" id="CHEBI:18420"/>
    </ligand>
</feature>
<dbReference type="Pfam" id="PF05000">
    <property type="entry name" value="RNA_pol_Rpb1_4"/>
    <property type="match status" value="1"/>
</dbReference>
<feature type="region of interest" description="Disordered" evidence="9">
    <location>
        <begin position="1421"/>
        <end position="1494"/>
    </location>
</feature>
<evidence type="ECO:0000313" key="12">
    <source>
        <dbReference type="Proteomes" id="UP000319852"/>
    </source>
</evidence>
<dbReference type="KEGG" id="amob:HG15A2_48830"/>
<feature type="binding site" evidence="7">
    <location>
        <position position="890"/>
    </location>
    <ligand>
        <name>Zn(2+)</name>
        <dbReference type="ChEBI" id="CHEBI:29105"/>
        <label>2</label>
    </ligand>
</feature>
<dbReference type="InterPro" id="IPR012754">
    <property type="entry name" value="DNA-dir_RpoC_beta_prime_bact"/>
</dbReference>
<feature type="binding site" evidence="7">
    <location>
        <position position="809"/>
    </location>
    <ligand>
        <name>Zn(2+)</name>
        <dbReference type="ChEBI" id="CHEBI:29105"/>
        <label>2</label>
    </ligand>
</feature>
<keyword evidence="7" id="KW-0862">Zinc</keyword>
<keyword evidence="5 7" id="KW-0804">Transcription</keyword>
<dbReference type="NCBIfam" id="TIGR02386">
    <property type="entry name" value="rpoC_TIGR"/>
    <property type="match status" value="1"/>
</dbReference>
<dbReference type="InterPro" id="IPR038120">
    <property type="entry name" value="Rpb1_funnel_sf"/>
</dbReference>
<comment type="cofactor">
    <cofactor evidence="7">
        <name>Mg(2+)</name>
        <dbReference type="ChEBI" id="CHEBI:18420"/>
    </cofactor>
    <text evidence="7">Binds 1 Mg(2+) ion per subunit.</text>
</comment>
<organism evidence="11 12">
    <name type="scientific">Adhaeretor mobilis</name>
    <dbReference type="NCBI Taxonomy" id="1930276"/>
    <lineage>
        <taxon>Bacteria</taxon>
        <taxon>Pseudomonadati</taxon>
        <taxon>Planctomycetota</taxon>
        <taxon>Planctomycetia</taxon>
        <taxon>Pirellulales</taxon>
        <taxon>Lacipirellulaceae</taxon>
        <taxon>Adhaeretor</taxon>
    </lineage>
</organism>
<dbReference type="InterPro" id="IPR007083">
    <property type="entry name" value="RNA_pol_Rpb1_4"/>
</dbReference>
<sequence length="1494" mass="163898">MSILEGANYDRVNDYGSVKISLARPHDIRSWSFGEVKKPETINYRTYRPEKDGLFCERIFGPEKDWECACGKYRGMKYKGMICDRCGVKVTHSRVRRKRMGHIELAAPIVHIWFFKAMPSRLGSLLAMKTTSLEKVIYFQDYVVCDAGGTPLEVGQLLTEEEFRAAREEYGEGSFDADMGAEAIRKLLGGLDLVSLSEQLRVELKETGSKQKAKDYIGRLKTVESIRDSDNKPEWMVLDVIPVIPPDLRPLVLLDSGNFATSDLNDLYRRIINRNNRLKKLVDLNAPEVIIRNEKRMLQQSVDALFDNNRCKRPVLGSSNRPLKSLTDMIKGKQGRFRENLLGKRVDYSARSVIVVGPRLKLHQCGLPKKIALELYQPFIIRRLKELGHADTIKSAKKMLERKDEEVWDILEEVITNHPVLLNRAPTLHRMGIQAFEPTLVEGNAINLHPLVCKGFNADFDGDQMAVHLPLSIEAQVEAHTLMMSTHNIFSPSNGAPIISPSQDVVMGSYYLTMNVPDNVGDGMVFSSMEEVETARGSGKVSTHTKIQLRLPKNRCLRDDMEGGKAAEAAYGKRIETTVGRVMFNAILPEGMPFYNVSLRSSELAKVISDCYEFLGRRQTIELLDDMNQLGFRQSTLSGLSFGTDDLITPDTKGKIIGEAEKQVMKFNKLFQRGVITELERYNSVLDAWTHAREQITAEMMTGLENDYRSGGYVNPIYLMAHSGARGGVEQMRQLGGMRGLMAKPSGKIIETPIKANFREGLTVLEYFSSTHGARKGLADTALKTADSGYLTRKLADVAQNVVITMDDCTTTKGITKGIIYRGEKVEVSLADSIRGRVSRSNIVNPITDEVIVSENGMITGEIARKIEELGLEKIQVRSPMTCDAQLGICRCCYGMDMSTGSMVEEGMAVGIIGAQSIGEPGTQLTMRTFHIGGTGQHNVEDSDIKAKLGGIVKTARLKVVTNAAGKQVVLSRNGEIALVDDKGREVEKYEVPTGAILQAGENDVIKPGGTVCEWDPHSIPILAETGGIIRFEDMVEGETMRGEKDPSGKLRFVIMEHKGDLHPQIIVEDPADGKILDFYYMPERAHVEVDEGETITPGSLLAKTPREASGTQDITGGLPRVTEIFEARKPKDPAVIAEIDGVVELLSEKKRGKRSIIVRSETGVEREHLVSHSKHLRVHAGDTIRAGEALVDGPLVPHDILRISGEEAVQQYLTREIQNVYRSQRVEINDKHIEIIVSQMLGKIMIESPGDTDLLPGAVMDKQAFRAANEDLANCLKISAKGDSDFAEGTVVPKDAIEQANAQIEALGGDICKGKKPSMATGSTQLLGITKASVQSSSFISAASFQETTKVLTEAALAGKTDNLVGLKENVILGHLIPAGTGFHTVQESEVRIQPAALEALAAEKERVLERSFPLLDSALQESSNGESAPSQALPEKAPSLDALLGEEAAPAPSSAPSPTPTPTPAPTSETSPPPAESPAEPPATPEGEQPQE</sequence>
<dbReference type="Gene3D" id="1.10.274.100">
    <property type="entry name" value="RNA polymerase Rpb1, domain 3"/>
    <property type="match status" value="1"/>
</dbReference>
<evidence type="ECO:0000256" key="4">
    <source>
        <dbReference type="ARBA" id="ARBA00022723"/>
    </source>
</evidence>
<gene>
    <name evidence="7 11" type="primary">rpoC</name>
    <name evidence="11" type="ORF">HG15A2_48830</name>
</gene>
<feature type="binding site" evidence="7">
    <location>
        <position position="70"/>
    </location>
    <ligand>
        <name>Zn(2+)</name>
        <dbReference type="ChEBI" id="CHEBI:29105"/>
        <label>1</label>
    </ligand>
</feature>
<dbReference type="Pfam" id="PF04997">
    <property type="entry name" value="RNA_pol_Rpb1_1"/>
    <property type="match status" value="1"/>
</dbReference>
<dbReference type="Gene3D" id="1.10.1790.20">
    <property type="match status" value="1"/>
</dbReference>
<comment type="cofactor">
    <cofactor evidence="7">
        <name>Zn(2+)</name>
        <dbReference type="ChEBI" id="CHEBI:29105"/>
    </cofactor>
    <text evidence="7">Binds 2 Zn(2+) ions per subunit.</text>
</comment>
<dbReference type="OrthoDB" id="9815296at2"/>